<name>A0A2R5GN53_9STRA</name>
<dbReference type="InParanoid" id="A0A2R5GN53"/>
<evidence type="ECO:0000256" key="1">
    <source>
        <dbReference type="SAM" id="MobiDB-lite"/>
    </source>
</evidence>
<comment type="caution">
    <text evidence="2">The sequence shown here is derived from an EMBL/GenBank/DDBJ whole genome shotgun (WGS) entry which is preliminary data.</text>
</comment>
<reference evidence="2 3" key="1">
    <citation type="submission" date="2017-12" db="EMBL/GenBank/DDBJ databases">
        <title>Sequencing, de novo assembly and annotation of complete genome of a new Thraustochytrid species, strain FCC1311.</title>
        <authorList>
            <person name="Sedici K."/>
            <person name="Godart F."/>
            <person name="Aiese Cigliano R."/>
            <person name="Sanseverino W."/>
            <person name="Barakat M."/>
            <person name="Ortet P."/>
            <person name="Marechal E."/>
            <person name="Cagnac O."/>
            <person name="Amato A."/>
        </authorList>
    </citation>
    <scope>NUCLEOTIDE SEQUENCE [LARGE SCALE GENOMIC DNA]</scope>
</reference>
<gene>
    <name evidence="2" type="ORF">FCC1311_082702</name>
</gene>
<evidence type="ECO:0000313" key="3">
    <source>
        <dbReference type="Proteomes" id="UP000241890"/>
    </source>
</evidence>
<dbReference type="Proteomes" id="UP000241890">
    <property type="component" value="Unassembled WGS sequence"/>
</dbReference>
<feature type="compositionally biased region" description="Basic and acidic residues" evidence="1">
    <location>
        <begin position="186"/>
        <end position="195"/>
    </location>
</feature>
<dbReference type="AlphaFoldDB" id="A0A2R5GN53"/>
<evidence type="ECO:0000313" key="2">
    <source>
        <dbReference type="EMBL" id="GBG32045.1"/>
    </source>
</evidence>
<accession>A0A2R5GN53</accession>
<keyword evidence="3" id="KW-1185">Reference proteome</keyword>
<dbReference type="OrthoDB" id="514070at2759"/>
<dbReference type="EMBL" id="BEYU01000113">
    <property type="protein sequence ID" value="GBG32045.1"/>
    <property type="molecule type" value="Genomic_DNA"/>
</dbReference>
<proteinExistence type="predicted"/>
<sequence>MAAEGLTAVLRWLTENKLDAIDLLNPLITAGLTSVAKIEAATAADLKTLTPQQRKRVLAAVAKIKGKGGKRKSASGAIVRDQGPAKRGRAEEVMGVDDLAERIQVDEALKAQLDAGTVSADARRILVNRSPVMILWGACVAQILGNDWSSALSLGSAMAGLNARSHGERLGIYQNRPDGGGGSSRSDTHESQEEKQVALLGREFSARVFPAQEAGKPPPLRGLSHDGRIARPRSVLSSLQRSFGRSLELVYEVMMRVARLMDPELLRKNSNRIAYEMYARFRPAVPNGRAGWGAKGPLLLDQVEGIVQDDRFPFKTDAVKIENDSSTGVEDGPKDVPSIVKQEAETSIGAENVSVPAQNQLLCKIANAGAEGIQISALSATEKGLLEGLQLDGLVFLKNGAYVAS</sequence>
<protein>
    <submittedName>
        <fullName evidence="2">Uncharacterized protein</fullName>
    </submittedName>
</protein>
<organism evidence="2 3">
    <name type="scientific">Hondaea fermentalgiana</name>
    <dbReference type="NCBI Taxonomy" id="2315210"/>
    <lineage>
        <taxon>Eukaryota</taxon>
        <taxon>Sar</taxon>
        <taxon>Stramenopiles</taxon>
        <taxon>Bigyra</taxon>
        <taxon>Labyrinthulomycetes</taxon>
        <taxon>Thraustochytrida</taxon>
        <taxon>Thraustochytriidae</taxon>
        <taxon>Hondaea</taxon>
    </lineage>
</organism>
<feature type="region of interest" description="Disordered" evidence="1">
    <location>
        <begin position="171"/>
        <end position="195"/>
    </location>
</feature>